<keyword evidence="4" id="KW-0862">Zinc</keyword>
<reference evidence="7" key="2">
    <citation type="submission" date="2023-05" db="EMBL/GenBank/DDBJ databases">
        <authorList>
            <person name="Fouks B."/>
        </authorList>
    </citation>
    <scope>NUCLEOTIDE SEQUENCE</scope>
    <source>
        <strain evidence="7">Stay&amp;Tobe</strain>
        <tissue evidence="7">Testes</tissue>
    </source>
</reference>
<feature type="domain" description="C2H2-type" evidence="6">
    <location>
        <begin position="301"/>
        <end position="324"/>
    </location>
</feature>
<evidence type="ECO:0000313" key="7">
    <source>
        <dbReference type="EMBL" id="KAJ9574328.1"/>
    </source>
</evidence>
<sequence length="543" mass="61807">DKGKGKGGKSYNKDAQEMRNKCSFLPEEIELLPRQAIYTRPVQCTTCSYMTKVRSNMVRHLQLHISSNVPDAIPPSTAPVNPVPCLEKKEMMFDKMTNLAASSHIAATSKSETPSGSLTLTQELEAKLPKFIPEHQRYVCGAPGCSYLTCDETMLRYHLRALHFDETAYRCPHCPESSAVDSAGQVISVERMGAHLKMHDSRLYKCAHCMYHHFQRYVVERHLADKHPEKRPFVHVVREPELEAASSKAETSGSESTEQGPLGSSGVNKNSWHCGLCSYQCGTRSDIVDHVSNIHGLKSQFKCSLCSYRSSSKHGFDAHFASKHPTSSNVELMHVYRKVDAPQSPQPTTPKSSGTSQESHLFDTTPLWRRDKQRIRHIRGILLEEEGDVPKPDIVHRPSTEEAEKEEVEDNEEEEEEEEVEEEEVSLDEMKKVEEQEDEPRGLYGPYGKPVGGAYYFCTLCNKYRSKLKTCFRDHLYRDLKYNKWVCTHCKLMSCSKITLQKHSAKIHEKDRKPEAIAPLTPNKDIEEWVEAVISTQYMLMKK</sequence>
<feature type="domain" description="C2H2-type" evidence="6">
    <location>
        <begin position="138"/>
        <end position="163"/>
    </location>
</feature>
<feature type="compositionally biased region" description="Polar residues" evidence="5">
    <location>
        <begin position="248"/>
        <end position="259"/>
    </location>
</feature>
<protein>
    <recommendedName>
        <fullName evidence="6">C2H2-type domain-containing protein</fullName>
    </recommendedName>
</protein>
<reference evidence="7" key="1">
    <citation type="journal article" date="2023" name="IScience">
        <title>Live-bearing cockroach genome reveals convergent evolutionary mechanisms linked to viviparity in insects and beyond.</title>
        <authorList>
            <person name="Fouks B."/>
            <person name="Harrison M.C."/>
            <person name="Mikhailova A.A."/>
            <person name="Marchal E."/>
            <person name="English S."/>
            <person name="Carruthers M."/>
            <person name="Jennings E.C."/>
            <person name="Chiamaka E.L."/>
            <person name="Frigard R.A."/>
            <person name="Pippel M."/>
            <person name="Attardo G.M."/>
            <person name="Benoit J.B."/>
            <person name="Bornberg-Bauer E."/>
            <person name="Tobe S.S."/>
        </authorList>
    </citation>
    <scope>NUCLEOTIDE SEQUENCE</scope>
    <source>
        <strain evidence="7">Stay&amp;Tobe</strain>
    </source>
</reference>
<dbReference type="GO" id="GO:0045944">
    <property type="term" value="P:positive regulation of transcription by RNA polymerase II"/>
    <property type="evidence" value="ECO:0007669"/>
    <property type="project" value="TreeGrafter"/>
</dbReference>
<evidence type="ECO:0000313" key="8">
    <source>
        <dbReference type="Proteomes" id="UP001233999"/>
    </source>
</evidence>
<feature type="compositionally biased region" description="Basic and acidic residues" evidence="5">
    <location>
        <begin position="388"/>
        <end position="402"/>
    </location>
</feature>
<dbReference type="GO" id="GO:0008270">
    <property type="term" value="F:zinc ion binding"/>
    <property type="evidence" value="ECO:0007669"/>
    <property type="project" value="UniProtKB-KW"/>
</dbReference>
<keyword evidence="2" id="KW-0677">Repeat</keyword>
<dbReference type="GO" id="GO:0005634">
    <property type="term" value="C:nucleus"/>
    <property type="evidence" value="ECO:0007669"/>
    <property type="project" value="TreeGrafter"/>
</dbReference>
<evidence type="ECO:0000256" key="2">
    <source>
        <dbReference type="ARBA" id="ARBA00022737"/>
    </source>
</evidence>
<feature type="domain" description="C2H2-type" evidence="6">
    <location>
        <begin position="485"/>
        <end position="508"/>
    </location>
</feature>
<dbReference type="EMBL" id="JASPKZ010010463">
    <property type="protein sequence ID" value="KAJ9574328.1"/>
    <property type="molecule type" value="Genomic_DNA"/>
</dbReference>
<feature type="domain" description="C2H2-type" evidence="6">
    <location>
        <begin position="204"/>
        <end position="227"/>
    </location>
</feature>
<proteinExistence type="predicted"/>
<feature type="non-terminal residue" evidence="7">
    <location>
        <position position="1"/>
    </location>
</feature>
<feature type="domain" description="C2H2-type" evidence="6">
    <location>
        <begin position="169"/>
        <end position="199"/>
    </location>
</feature>
<evidence type="ECO:0000259" key="6">
    <source>
        <dbReference type="SMART" id="SM00355"/>
    </source>
</evidence>
<keyword evidence="3" id="KW-0863">Zinc-finger</keyword>
<dbReference type="SMART" id="SM00355">
    <property type="entry name" value="ZnF_C2H2"/>
    <property type="match status" value="7"/>
</dbReference>
<feature type="region of interest" description="Disordered" evidence="5">
    <location>
        <begin position="387"/>
        <end position="445"/>
    </location>
</feature>
<dbReference type="InterPro" id="IPR050688">
    <property type="entry name" value="Zinc_finger/UBP_domain"/>
</dbReference>
<feature type="region of interest" description="Disordered" evidence="5">
    <location>
        <begin position="244"/>
        <end position="264"/>
    </location>
</feature>
<keyword evidence="1" id="KW-0479">Metal-binding</keyword>
<dbReference type="Gene3D" id="3.30.160.60">
    <property type="entry name" value="Classic Zinc Finger"/>
    <property type="match status" value="1"/>
</dbReference>
<feature type="domain" description="C2H2-type" evidence="6">
    <location>
        <begin position="42"/>
        <end position="64"/>
    </location>
</feature>
<name>A0AAD7Z6E3_DIPPU</name>
<evidence type="ECO:0000256" key="1">
    <source>
        <dbReference type="ARBA" id="ARBA00022723"/>
    </source>
</evidence>
<dbReference type="InterPro" id="IPR013087">
    <property type="entry name" value="Znf_C2H2_type"/>
</dbReference>
<feature type="domain" description="C2H2-type" evidence="6">
    <location>
        <begin position="272"/>
        <end position="295"/>
    </location>
</feature>
<accession>A0AAD7Z6E3</accession>
<comment type="caution">
    <text evidence="7">The sequence shown here is derived from an EMBL/GenBank/DDBJ whole genome shotgun (WGS) entry which is preliminary data.</text>
</comment>
<evidence type="ECO:0000256" key="5">
    <source>
        <dbReference type="SAM" id="MobiDB-lite"/>
    </source>
</evidence>
<gene>
    <name evidence="7" type="ORF">L9F63_026024</name>
</gene>
<dbReference type="AlphaFoldDB" id="A0AAD7Z6E3"/>
<evidence type="ECO:0000256" key="4">
    <source>
        <dbReference type="ARBA" id="ARBA00022833"/>
    </source>
</evidence>
<evidence type="ECO:0000256" key="3">
    <source>
        <dbReference type="ARBA" id="ARBA00022771"/>
    </source>
</evidence>
<organism evidence="7 8">
    <name type="scientific">Diploptera punctata</name>
    <name type="common">Pacific beetle cockroach</name>
    <dbReference type="NCBI Taxonomy" id="6984"/>
    <lineage>
        <taxon>Eukaryota</taxon>
        <taxon>Metazoa</taxon>
        <taxon>Ecdysozoa</taxon>
        <taxon>Arthropoda</taxon>
        <taxon>Hexapoda</taxon>
        <taxon>Insecta</taxon>
        <taxon>Pterygota</taxon>
        <taxon>Neoptera</taxon>
        <taxon>Polyneoptera</taxon>
        <taxon>Dictyoptera</taxon>
        <taxon>Blattodea</taxon>
        <taxon>Blaberoidea</taxon>
        <taxon>Blaberidae</taxon>
        <taxon>Diplopterinae</taxon>
        <taxon>Diploptera</taxon>
    </lineage>
</organism>
<keyword evidence="8" id="KW-1185">Reference proteome</keyword>
<dbReference type="Proteomes" id="UP001233999">
    <property type="component" value="Unassembled WGS sequence"/>
</dbReference>
<feature type="region of interest" description="Disordered" evidence="5">
    <location>
        <begin position="341"/>
        <end position="366"/>
    </location>
</feature>
<dbReference type="PANTHER" id="PTHR24403:SF67">
    <property type="entry name" value="FI01116P-RELATED"/>
    <property type="match status" value="1"/>
</dbReference>
<feature type="compositionally biased region" description="Acidic residues" evidence="5">
    <location>
        <begin position="403"/>
        <end position="427"/>
    </location>
</feature>
<dbReference type="PANTHER" id="PTHR24403">
    <property type="entry name" value="ZINC FINGER PROTEIN"/>
    <property type="match status" value="1"/>
</dbReference>